<protein>
    <recommendedName>
        <fullName evidence="3">Ketohydroxyglutarate aldolase</fullName>
    </recommendedName>
</protein>
<dbReference type="KEGG" id="aagg:ETAA8_47780"/>
<evidence type="ECO:0000313" key="2">
    <source>
        <dbReference type="Proteomes" id="UP000315017"/>
    </source>
</evidence>
<evidence type="ECO:0008006" key="3">
    <source>
        <dbReference type="Google" id="ProtNLM"/>
    </source>
</evidence>
<dbReference type="OrthoDB" id="3576999at2"/>
<accession>A0A517YHH1</accession>
<dbReference type="Proteomes" id="UP000315017">
    <property type="component" value="Chromosome"/>
</dbReference>
<evidence type="ECO:0000313" key="1">
    <source>
        <dbReference type="EMBL" id="QDU29663.1"/>
    </source>
</evidence>
<keyword evidence="2" id="KW-1185">Reference proteome</keyword>
<dbReference type="AlphaFoldDB" id="A0A517YHH1"/>
<sequence length="80" mass="8265">MPPADKSVVITVTDEALGRIQELAQTLESKGLKVERVLPVTGVISGTCSAAQLAGLKKVAGVMSASEEISAGLWQPESSE</sequence>
<dbReference type="RefSeq" id="WP_145093824.1">
    <property type="nucleotide sequence ID" value="NZ_CP036274.1"/>
</dbReference>
<organism evidence="1 2">
    <name type="scientific">Anatilimnocola aggregata</name>
    <dbReference type="NCBI Taxonomy" id="2528021"/>
    <lineage>
        <taxon>Bacteria</taxon>
        <taxon>Pseudomonadati</taxon>
        <taxon>Planctomycetota</taxon>
        <taxon>Planctomycetia</taxon>
        <taxon>Pirellulales</taxon>
        <taxon>Pirellulaceae</taxon>
        <taxon>Anatilimnocola</taxon>
    </lineage>
</organism>
<proteinExistence type="predicted"/>
<reference evidence="1 2" key="1">
    <citation type="submission" date="2019-02" db="EMBL/GenBank/DDBJ databases">
        <title>Deep-cultivation of Planctomycetes and their phenomic and genomic characterization uncovers novel biology.</title>
        <authorList>
            <person name="Wiegand S."/>
            <person name="Jogler M."/>
            <person name="Boedeker C."/>
            <person name="Pinto D."/>
            <person name="Vollmers J."/>
            <person name="Rivas-Marin E."/>
            <person name="Kohn T."/>
            <person name="Peeters S.H."/>
            <person name="Heuer A."/>
            <person name="Rast P."/>
            <person name="Oberbeckmann S."/>
            <person name="Bunk B."/>
            <person name="Jeske O."/>
            <person name="Meyerdierks A."/>
            <person name="Storesund J.E."/>
            <person name="Kallscheuer N."/>
            <person name="Luecker S."/>
            <person name="Lage O.M."/>
            <person name="Pohl T."/>
            <person name="Merkel B.J."/>
            <person name="Hornburger P."/>
            <person name="Mueller R.-W."/>
            <person name="Bruemmer F."/>
            <person name="Labrenz M."/>
            <person name="Spormann A.M."/>
            <person name="Op den Camp H."/>
            <person name="Overmann J."/>
            <person name="Amann R."/>
            <person name="Jetten M.S.M."/>
            <person name="Mascher T."/>
            <person name="Medema M.H."/>
            <person name="Devos D.P."/>
            <person name="Kaster A.-K."/>
            <person name="Ovreas L."/>
            <person name="Rohde M."/>
            <person name="Galperin M.Y."/>
            <person name="Jogler C."/>
        </authorList>
    </citation>
    <scope>NUCLEOTIDE SEQUENCE [LARGE SCALE GENOMIC DNA]</scope>
    <source>
        <strain evidence="1 2">ETA_A8</strain>
    </source>
</reference>
<name>A0A517YHH1_9BACT</name>
<dbReference type="EMBL" id="CP036274">
    <property type="protein sequence ID" value="QDU29663.1"/>
    <property type="molecule type" value="Genomic_DNA"/>
</dbReference>
<gene>
    <name evidence="1" type="ORF">ETAA8_47780</name>
</gene>